<dbReference type="InterPro" id="IPR013325">
    <property type="entry name" value="RNA_pol_sigma_r2"/>
</dbReference>
<dbReference type="InterPro" id="IPR014284">
    <property type="entry name" value="RNA_pol_sigma-70_dom"/>
</dbReference>
<dbReference type="RefSeq" id="WP_194507744.1">
    <property type="nucleotide sequence ID" value="NZ_JADILU010000003.1"/>
</dbReference>
<name>A0ABW5ZSC4_9FLAO</name>
<evidence type="ECO:0000256" key="4">
    <source>
        <dbReference type="ARBA" id="ARBA00023125"/>
    </source>
</evidence>
<keyword evidence="5" id="KW-0804">Transcription</keyword>
<proteinExistence type="inferred from homology"/>
<keyword evidence="7" id="KW-1185">Reference proteome</keyword>
<comment type="caution">
    <text evidence="6">The sequence shown here is derived from an EMBL/GenBank/DDBJ whole genome shotgun (WGS) entry which is preliminary data.</text>
</comment>
<dbReference type="PANTHER" id="PTHR43133">
    <property type="entry name" value="RNA POLYMERASE ECF-TYPE SIGMA FACTO"/>
    <property type="match status" value="1"/>
</dbReference>
<dbReference type="SUPFAM" id="SSF88659">
    <property type="entry name" value="Sigma3 and sigma4 domains of RNA polymerase sigma factors"/>
    <property type="match status" value="1"/>
</dbReference>
<keyword evidence="2" id="KW-0805">Transcription regulation</keyword>
<keyword evidence="3" id="KW-0731">Sigma factor</keyword>
<dbReference type="InterPro" id="IPR036388">
    <property type="entry name" value="WH-like_DNA-bd_sf"/>
</dbReference>
<comment type="similarity">
    <text evidence="1">Belongs to the sigma-70 factor family. ECF subfamily.</text>
</comment>
<sequence>MQTNISYFQNKKEFRLFVTKSFPNLIKLKKEGDQTSFNALVLKIMPQIRQYVNTQLNTAIRKGHFSKNKYKADDIIDQLFIEIYDHIEEVKHEKDFYLWLFKITNSLLDDIKVEEEFDDLFFKNIDDYSKPEWDAMQEKYSIDGGGDLLLIEELEDMSYNHNDYTLNHVFIENDEKDLVKKIDKDLKDENVKNHIAMVLHNLPNAMRNVFELSINQELSLEEIAQIRNNTVDEVEQLLKDAKKALQLSLFNRYSTNE</sequence>
<reference evidence="7" key="1">
    <citation type="journal article" date="2019" name="Int. J. Syst. Evol. Microbiol.">
        <title>The Global Catalogue of Microorganisms (GCM) 10K type strain sequencing project: providing services to taxonomists for standard genome sequencing and annotation.</title>
        <authorList>
            <consortium name="The Broad Institute Genomics Platform"/>
            <consortium name="The Broad Institute Genome Sequencing Center for Infectious Disease"/>
            <person name="Wu L."/>
            <person name="Ma J."/>
        </authorList>
    </citation>
    <scope>NUCLEOTIDE SEQUENCE [LARGE SCALE GENOMIC DNA]</scope>
    <source>
        <strain evidence="7">KCTC 32514</strain>
    </source>
</reference>
<dbReference type="SUPFAM" id="SSF88946">
    <property type="entry name" value="Sigma2 domain of RNA polymerase sigma factors"/>
    <property type="match status" value="1"/>
</dbReference>
<accession>A0ABW5ZSC4</accession>
<protein>
    <submittedName>
        <fullName evidence="6">RNA polymerase sigma factor</fullName>
    </submittedName>
</protein>
<keyword evidence="4" id="KW-0238">DNA-binding</keyword>
<dbReference type="Gene3D" id="1.10.1740.10">
    <property type="match status" value="1"/>
</dbReference>
<dbReference type="InterPro" id="IPR039425">
    <property type="entry name" value="RNA_pol_sigma-70-like"/>
</dbReference>
<evidence type="ECO:0000256" key="5">
    <source>
        <dbReference type="ARBA" id="ARBA00023163"/>
    </source>
</evidence>
<dbReference type="Proteomes" id="UP001597548">
    <property type="component" value="Unassembled WGS sequence"/>
</dbReference>
<dbReference type="InterPro" id="IPR013324">
    <property type="entry name" value="RNA_pol_sigma_r3/r4-like"/>
</dbReference>
<evidence type="ECO:0000256" key="3">
    <source>
        <dbReference type="ARBA" id="ARBA00023082"/>
    </source>
</evidence>
<evidence type="ECO:0000313" key="7">
    <source>
        <dbReference type="Proteomes" id="UP001597548"/>
    </source>
</evidence>
<organism evidence="6 7">
    <name type="scientific">Psychroserpens luteus</name>
    <dbReference type="NCBI Taxonomy" id="1434066"/>
    <lineage>
        <taxon>Bacteria</taxon>
        <taxon>Pseudomonadati</taxon>
        <taxon>Bacteroidota</taxon>
        <taxon>Flavobacteriia</taxon>
        <taxon>Flavobacteriales</taxon>
        <taxon>Flavobacteriaceae</taxon>
        <taxon>Psychroserpens</taxon>
    </lineage>
</organism>
<evidence type="ECO:0000256" key="1">
    <source>
        <dbReference type="ARBA" id="ARBA00010641"/>
    </source>
</evidence>
<evidence type="ECO:0000313" key="6">
    <source>
        <dbReference type="EMBL" id="MFD2914573.1"/>
    </source>
</evidence>
<gene>
    <name evidence="6" type="ORF">ACFS29_02900</name>
</gene>
<dbReference type="Gene3D" id="1.10.10.10">
    <property type="entry name" value="Winged helix-like DNA-binding domain superfamily/Winged helix DNA-binding domain"/>
    <property type="match status" value="1"/>
</dbReference>
<dbReference type="PANTHER" id="PTHR43133:SF8">
    <property type="entry name" value="RNA POLYMERASE SIGMA FACTOR HI_1459-RELATED"/>
    <property type="match status" value="1"/>
</dbReference>
<dbReference type="NCBIfam" id="TIGR02937">
    <property type="entry name" value="sigma70-ECF"/>
    <property type="match status" value="1"/>
</dbReference>
<evidence type="ECO:0000256" key="2">
    <source>
        <dbReference type="ARBA" id="ARBA00023015"/>
    </source>
</evidence>
<dbReference type="EMBL" id="JBHUOS010000001">
    <property type="protein sequence ID" value="MFD2914573.1"/>
    <property type="molecule type" value="Genomic_DNA"/>
</dbReference>